<feature type="region of interest" description="Disordered" evidence="1">
    <location>
        <begin position="239"/>
        <end position="258"/>
    </location>
</feature>
<dbReference type="EMBL" id="UFVR01000004">
    <property type="protein sequence ID" value="SUX48880.1"/>
    <property type="molecule type" value="Genomic_DNA"/>
</dbReference>
<evidence type="ECO:0000256" key="1">
    <source>
        <dbReference type="SAM" id="MobiDB-lite"/>
    </source>
</evidence>
<feature type="compositionally biased region" description="Gly residues" evidence="1">
    <location>
        <begin position="240"/>
        <end position="256"/>
    </location>
</feature>
<sequence length="630" mass="70560">MKNKFISKLLLLVAIATLYSCRNNELLTEAETFNNSSQFQFTSKTISLKESKHQSKLITELQKVEDNLKKIKAKASVKTIDYKNGVTINTDKVLFIETGNNLYSYTFNIQRDNQSENAPLENLVLSPLANGTYKELLVSYNLTSQEKHTLLIGGTIDTKNKVTVTELTKGTFNDNGQLEKTITGSTCGYEEEQVWVSCSEHVHNQNNVSDWTECTATEGPRMYTIITWKCHYTTDAGTPGNPGGGGGGYPGGGTGEPGTPTQPVVLSYFPIFVKNLPADLKAIINAPENIEFYNNLFNYYDVSYGTDDVKNLIKWSLEFKKSNSVTWEEFQPMLTFAHNFLQENPDTQNPEQIFTRIKDLNNALIQNPSLLLNIPCSQLPAWQELANHPIPVSVKNKIFQVNGVTGWFDEAVIQDLDYSKSYTINMDVYPVKISNMPDKSPGVKYTPAEFFDYFRRNINDFTDINHGKFYPVVEPQYNIDDTQLWNSSNPMGALITIKIPADNGTVVCSGFGAQAWIFTTVKSPWDGEHPVSGNRLFGYYVDSSGDMIIYTRGVDRFTTKTHGGFQYALENLGYTSAQAMWETMQQKVSAFVNGKNGGASIIPGIDYTPNYIFVKDYLKGKKPLTALGCH</sequence>
<evidence type="ECO:0000256" key="2">
    <source>
        <dbReference type="SAM" id="SignalP"/>
    </source>
</evidence>
<gene>
    <name evidence="3" type="ORF">NCTC13532_04491</name>
</gene>
<evidence type="ECO:0000313" key="3">
    <source>
        <dbReference type="EMBL" id="SUX48880.1"/>
    </source>
</evidence>
<proteinExistence type="predicted"/>
<keyword evidence="2" id="KW-0732">Signal</keyword>
<feature type="signal peptide" evidence="2">
    <location>
        <begin position="1"/>
        <end position="22"/>
    </location>
</feature>
<name>A0A381FQN8_9FLAO</name>
<feature type="chain" id="PRO_5016797165" evidence="2">
    <location>
        <begin position="23"/>
        <end position="630"/>
    </location>
</feature>
<accession>A0A381FQN8</accession>
<reference evidence="3 4" key="1">
    <citation type="submission" date="2018-06" db="EMBL/GenBank/DDBJ databases">
        <authorList>
            <consortium name="Pathogen Informatics"/>
            <person name="Doyle S."/>
        </authorList>
    </citation>
    <scope>NUCLEOTIDE SEQUENCE [LARGE SCALE GENOMIC DNA]</scope>
    <source>
        <strain evidence="3 4">NCTC13532</strain>
    </source>
</reference>
<organism evidence="3 4">
    <name type="scientific">Chryseobacterium indoltheticum</name>
    <dbReference type="NCBI Taxonomy" id="254"/>
    <lineage>
        <taxon>Bacteria</taxon>
        <taxon>Pseudomonadati</taxon>
        <taxon>Bacteroidota</taxon>
        <taxon>Flavobacteriia</taxon>
        <taxon>Flavobacteriales</taxon>
        <taxon>Weeksellaceae</taxon>
        <taxon>Chryseobacterium group</taxon>
        <taxon>Chryseobacterium</taxon>
    </lineage>
</organism>
<dbReference type="AlphaFoldDB" id="A0A381FQN8"/>
<dbReference type="RefSeq" id="WP_115621864.1">
    <property type="nucleotide sequence ID" value="NZ_UFVR01000004.1"/>
</dbReference>
<evidence type="ECO:0000313" key="4">
    <source>
        <dbReference type="Proteomes" id="UP000254282"/>
    </source>
</evidence>
<dbReference type="Proteomes" id="UP000254282">
    <property type="component" value="Unassembled WGS sequence"/>
</dbReference>
<protein>
    <submittedName>
        <fullName evidence="3">Uncharacterized protein</fullName>
    </submittedName>
</protein>
<dbReference type="PROSITE" id="PS51257">
    <property type="entry name" value="PROKAR_LIPOPROTEIN"/>
    <property type="match status" value="1"/>
</dbReference>